<protein>
    <submittedName>
        <fullName evidence="5">Amino acid/amide ABC transporter ATP-binding protein 1, HAAT family</fullName>
    </submittedName>
</protein>
<accession>E6SI10</accession>
<dbReference type="SMART" id="SM00382">
    <property type="entry name" value="AAA"/>
    <property type="match status" value="1"/>
</dbReference>
<dbReference type="InterPro" id="IPR003439">
    <property type="entry name" value="ABC_transporter-like_ATP-bd"/>
</dbReference>
<dbReference type="InterPro" id="IPR003593">
    <property type="entry name" value="AAA+_ATPase"/>
</dbReference>
<dbReference type="RefSeq" id="WP_013496191.1">
    <property type="nucleotide sequence ID" value="NC_014831.1"/>
</dbReference>
<dbReference type="SUPFAM" id="SSF52540">
    <property type="entry name" value="P-loop containing nucleoside triphosphate hydrolases"/>
    <property type="match status" value="1"/>
</dbReference>
<feature type="domain" description="ABC transporter" evidence="4">
    <location>
        <begin position="4"/>
        <end position="245"/>
    </location>
</feature>
<reference evidence="5 6" key="1">
    <citation type="journal article" date="2010" name="Stand. Genomic Sci.">
        <title>Complete genome sequence of Thermaerobacter marianensis type strain (7p75a).</title>
        <authorList>
            <person name="Han C."/>
            <person name="Gu W."/>
            <person name="Zhang X."/>
            <person name="Lapidus A."/>
            <person name="Nolan M."/>
            <person name="Copeland A."/>
            <person name="Lucas S."/>
            <person name="Del Rio T.G."/>
            <person name="Tice H."/>
            <person name="Cheng J.F."/>
            <person name="Tapia R."/>
            <person name="Goodwin L."/>
            <person name="Pitluck S."/>
            <person name="Pagani I."/>
            <person name="Ivanova N."/>
            <person name="Mavromatis K."/>
            <person name="Mikhailova N."/>
            <person name="Pati A."/>
            <person name="Chen A."/>
            <person name="Palaniappan K."/>
            <person name="Land M."/>
            <person name="Hauser L."/>
            <person name="Chang Y.J."/>
            <person name="Jeffries C.D."/>
            <person name="Schneider S."/>
            <person name="Rohde M."/>
            <person name="Goker M."/>
            <person name="Pukall R."/>
            <person name="Woyke T."/>
            <person name="Bristow J."/>
            <person name="Eisen J.A."/>
            <person name="Markowitz V."/>
            <person name="Hugenholtz P."/>
            <person name="Kyrpides N.C."/>
            <person name="Klenk H.P."/>
            <person name="Detter J.C."/>
        </authorList>
    </citation>
    <scope>NUCLEOTIDE SEQUENCE [LARGE SCALE GENOMIC DNA]</scope>
    <source>
        <strain evidence="6">ATCC 700841 / DSM 12885 / JCM 10246 / 7p75a</strain>
    </source>
</reference>
<dbReference type="InterPro" id="IPR032823">
    <property type="entry name" value="BCA_ABC_TP_C"/>
</dbReference>
<evidence type="ECO:0000313" key="5">
    <source>
        <dbReference type="EMBL" id="ADU51890.1"/>
    </source>
</evidence>
<keyword evidence="3 5" id="KW-0067">ATP-binding</keyword>
<gene>
    <name evidence="5" type="ordered locus">Tmar_1788</name>
</gene>
<evidence type="ECO:0000256" key="2">
    <source>
        <dbReference type="ARBA" id="ARBA00022741"/>
    </source>
</evidence>
<dbReference type="GO" id="GO:0005524">
    <property type="term" value="F:ATP binding"/>
    <property type="evidence" value="ECO:0007669"/>
    <property type="project" value="UniProtKB-KW"/>
</dbReference>
<dbReference type="PANTHER" id="PTHR45772">
    <property type="entry name" value="CONSERVED COMPONENT OF ABC TRANSPORTER FOR NATURAL AMINO ACIDS-RELATED"/>
    <property type="match status" value="1"/>
</dbReference>
<organism evidence="5 6">
    <name type="scientific">Thermaerobacter marianensis (strain ATCC 700841 / DSM 12885 / JCM 10246 / 7p75a)</name>
    <dbReference type="NCBI Taxonomy" id="644966"/>
    <lineage>
        <taxon>Bacteria</taxon>
        <taxon>Bacillati</taxon>
        <taxon>Bacillota</taxon>
        <taxon>Clostridia</taxon>
        <taxon>Eubacteriales</taxon>
        <taxon>Clostridiales Family XVII. Incertae Sedis</taxon>
        <taxon>Thermaerobacter</taxon>
    </lineage>
</organism>
<dbReference type="KEGG" id="tmr:Tmar_1788"/>
<sequence length="251" mass="27785">MEALRVEGVSKAVAGVRILENVSLTVRQGERRAIIGPNGAGKTTLFRIVAGELAPTAGRIFFFGEEMTRLPAYRRARRGLIRTFQQTSAFFELTVLENVLLVLLQGRHRLLGMGTLVHRDRATLERALAVLQEWGLADCARQQVRHLPYGLQRRLELALAFVARPRVLLMDEPTAGLAASDLEEIAERLGRIPRDVTVVFIDHNMKAVFSVADRITVLHHGQLLAEGTPEEIRDNPAIQAAYLGSVTTSHA</sequence>
<reference evidence="6" key="2">
    <citation type="journal article" date="2010" name="Stand. Genomic Sci.">
        <title>Complete genome sequence of Thermaerobacter marianensis type strain (7p75aT).</title>
        <authorList>
            <person name="Han C."/>
            <person name="Gu W."/>
            <person name="Zhang X."/>
            <person name="Lapidus A."/>
            <person name="Nolan M."/>
            <person name="Copeland A."/>
            <person name="Lucas S."/>
            <person name="Glavina Del Rio T."/>
            <person name="Tice H."/>
            <person name="Cheng J."/>
            <person name="Tapia R."/>
            <person name="Goodwin L."/>
            <person name="Pitluck S."/>
            <person name="Pagani I."/>
            <person name="Ivanova N."/>
            <person name="Mavromatis K."/>
            <person name="Mikhailova N."/>
            <person name="Pati A."/>
            <person name="Chen A."/>
            <person name="Palaniappan K."/>
            <person name="Land M."/>
            <person name="Hauser L."/>
            <person name="Chang Y."/>
            <person name="Jeffries C."/>
            <person name="Schneider S."/>
            <person name="Rohde M."/>
            <person name="Goker M."/>
            <person name="Pukall R."/>
            <person name="Woyke T."/>
            <person name="Bristow J."/>
            <person name="Eisen J."/>
            <person name="Markowitz V."/>
            <person name="Hugenholtz P."/>
            <person name="Kyrpides N."/>
            <person name="Klenk H."/>
            <person name="Detter J."/>
        </authorList>
    </citation>
    <scope>NUCLEOTIDE SEQUENCE [LARGE SCALE GENOMIC DNA]</scope>
    <source>
        <strain evidence="6">ATCC 700841 / DSM 12885 / JCM 10246 / 7p75a</strain>
    </source>
</reference>
<evidence type="ECO:0000313" key="6">
    <source>
        <dbReference type="Proteomes" id="UP000008915"/>
    </source>
</evidence>
<dbReference type="Pfam" id="PF00005">
    <property type="entry name" value="ABC_tran"/>
    <property type="match status" value="1"/>
</dbReference>
<dbReference type="CDD" id="cd03219">
    <property type="entry name" value="ABC_Mj1267_LivG_branched"/>
    <property type="match status" value="1"/>
</dbReference>
<dbReference type="Gene3D" id="3.40.50.300">
    <property type="entry name" value="P-loop containing nucleotide triphosphate hydrolases"/>
    <property type="match status" value="1"/>
</dbReference>
<dbReference type="HOGENOM" id="CLU_000604_1_2_9"/>
<name>E6SI10_THEM7</name>
<keyword evidence="6" id="KW-1185">Reference proteome</keyword>
<keyword evidence="1" id="KW-0813">Transport</keyword>
<dbReference type="EMBL" id="CP002344">
    <property type="protein sequence ID" value="ADU51890.1"/>
    <property type="molecule type" value="Genomic_DNA"/>
</dbReference>
<keyword evidence="2" id="KW-0547">Nucleotide-binding</keyword>
<dbReference type="GO" id="GO:0016887">
    <property type="term" value="F:ATP hydrolysis activity"/>
    <property type="evidence" value="ECO:0007669"/>
    <property type="project" value="InterPro"/>
</dbReference>
<evidence type="ECO:0000259" key="4">
    <source>
        <dbReference type="PROSITE" id="PS50893"/>
    </source>
</evidence>
<evidence type="ECO:0000256" key="1">
    <source>
        <dbReference type="ARBA" id="ARBA00022448"/>
    </source>
</evidence>
<dbReference type="PANTHER" id="PTHR45772:SF9">
    <property type="entry name" value="CONSERVED COMPONENT OF ABC TRANSPORTER FOR NATURAL AMINO ACIDS"/>
    <property type="match status" value="1"/>
</dbReference>
<dbReference type="InterPro" id="IPR051120">
    <property type="entry name" value="ABC_AA/LPS_Transport"/>
</dbReference>
<dbReference type="InterPro" id="IPR027417">
    <property type="entry name" value="P-loop_NTPase"/>
</dbReference>
<dbReference type="AlphaFoldDB" id="E6SI10"/>
<dbReference type="GO" id="GO:0005886">
    <property type="term" value="C:plasma membrane"/>
    <property type="evidence" value="ECO:0007669"/>
    <property type="project" value="TreeGrafter"/>
</dbReference>
<dbReference type="OrthoDB" id="9806149at2"/>
<dbReference type="Proteomes" id="UP000008915">
    <property type="component" value="Chromosome"/>
</dbReference>
<proteinExistence type="predicted"/>
<dbReference type="STRING" id="644966.Tmar_1788"/>
<dbReference type="PROSITE" id="PS50893">
    <property type="entry name" value="ABC_TRANSPORTER_2"/>
    <property type="match status" value="1"/>
</dbReference>
<dbReference type="eggNOG" id="COG0411">
    <property type="taxonomic scope" value="Bacteria"/>
</dbReference>
<evidence type="ECO:0000256" key="3">
    <source>
        <dbReference type="ARBA" id="ARBA00022840"/>
    </source>
</evidence>
<dbReference type="Pfam" id="PF12399">
    <property type="entry name" value="BCA_ABC_TP_C"/>
    <property type="match status" value="1"/>
</dbReference>